<evidence type="ECO:0000256" key="1">
    <source>
        <dbReference type="ARBA" id="ARBA00022490"/>
    </source>
</evidence>
<keyword evidence="4 6" id="KW-0658">Purine biosynthesis</keyword>
<evidence type="ECO:0000256" key="4">
    <source>
        <dbReference type="ARBA" id="ARBA00022755"/>
    </source>
</evidence>
<sequence length="83" mass="8979">MKARVHVTLKPGVLDPQGKAIAHALQALGFDGVNEARQGKVIELDLADDVAGDPEAVRARVDDMCRKLLANTVIETYRIDLDA</sequence>
<name>A0A7X2D386_9PROT</name>
<organism evidence="7 8">
    <name type="scientific">Roseospira navarrensis</name>
    <dbReference type="NCBI Taxonomy" id="140058"/>
    <lineage>
        <taxon>Bacteria</taxon>
        <taxon>Pseudomonadati</taxon>
        <taxon>Pseudomonadota</taxon>
        <taxon>Alphaproteobacteria</taxon>
        <taxon>Rhodospirillales</taxon>
        <taxon>Rhodospirillaceae</taxon>
        <taxon>Roseospira</taxon>
    </lineage>
</organism>
<dbReference type="GO" id="GO:0006189">
    <property type="term" value="P:'de novo' IMP biosynthetic process"/>
    <property type="evidence" value="ECO:0007669"/>
    <property type="project" value="UniProtKB-UniRule"/>
</dbReference>
<comment type="catalytic activity">
    <reaction evidence="6">
        <text>N(2)-formyl-N(1)-(5-phospho-beta-D-ribosyl)glycinamide + L-glutamine + ATP + H2O = 2-formamido-N(1)-(5-O-phospho-beta-D-ribosyl)acetamidine + L-glutamate + ADP + phosphate + H(+)</text>
        <dbReference type="Rhea" id="RHEA:17129"/>
        <dbReference type="ChEBI" id="CHEBI:15377"/>
        <dbReference type="ChEBI" id="CHEBI:15378"/>
        <dbReference type="ChEBI" id="CHEBI:29985"/>
        <dbReference type="ChEBI" id="CHEBI:30616"/>
        <dbReference type="ChEBI" id="CHEBI:43474"/>
        <dbReference type="ChEBI" id="CHEBI:58359"/>
        <dbReference type="ChEBI" id="CHEBI:147286"/>
        <dbReference type="ChEBI" id="CHEBI:147287"/>
        <dbReference type="ChEBI" id="CHEBI:456216"/>
        <dbReference type="EC" id="6.3.5.3"/>
    </reaction>
</comment>
<comment type="subcellular location">
    <subcellularLocation>
        <location evidence="6">Cytoplasm</location>
    </subcellularLocation>
</comment>
<proteinExistence type="inferred from homology"/>
<evidence type="ECO:0000256" key="6">
    <source>
        <dbReference type="HAMAP-Rule" id="MF_01926"/>
    </source>
</evidence>
<accession>A0A7X2D386</accession>
<comment type="caution">
    <text evidence="7">The sequence shown here is derived from an EMBL/GenBank/DDBJ whole genome shotgun (WGS) entry which is preliminary data.</text>
</comment>
<keyword evidence="2 6" id="KW-0436">Ligase</keyword>
<reference evidence="7 8" key="1">
    <citation type="submission" date="2019-10" db="EMBL/GenBank/DDBJ databases">
        <title>Draft whole-genome sequence of the purple nonsulfur photosynthetic bacterium Roseospira navarrensis DSM 15114.</title>
        <authorList>
            <person name="Kyndt J.A."/>
            <person name="Meyer T.E."/>
        </authorList>
    </citation>
    <scope>NUCLEOTIDE SEQUENCE [LARGE SCALE GENOMIC DNA]</scope>
    <source>
        <strain evidence="7 8">DSM 15114</strain>
    </source>
</reference>
<dbReference type="Proteomes" id="UP000434582">
    <property type="component" value="Unassembled WGS sequence"/>
</dbReference>
<comment type="similarity">
    <text evidence="6">Belongs to the PurS family.</text>
</comment>
<dbReference type="PANTHER" id="PTHR34696">
    <property type="entry name" value="PHOSPHORIBOSYLFORMYLGLYCINAMIDINE SYNTHASE SUBUNIT PURS"/>
    <property type="match status" value="1"/>
</dbReference>
<evidence type="ECO:0000256" key="5">
    <source>
        <dbReference type="ARBA" id="ARBA00022840"/>
    </source>
</evidence>
<dbReference type="InterPro" id="IPR003850">
    <property type="entry name" value="PurS"/>
</dbReference>
<evidence type="ECO:0000313" key="7">
    <source>
        <dbReference type="EMBL" id="MQX36563.1"/>
    </source>
</evidence>
<dbReference type="AlphaFoldDB" id="A0A7X2D386"/>
<dbReference type="EMBL" id="WIVE01000021">
    <property type="protein sequence ID" value="MQX36563.1"/>
    <property type="molecule type" value="Genomic_DNA"/>
</dbReference>
<keyword evidence="5 6" id="KW-0067">ATP-binding</keyword>
<evidence type="ECO:0000313" key="8">
    <source>
        <dbReference type="Proteomes" id="UP000434582"/>
    </source>
</evidence>
<dbReference type="Gene3D" id="3.30.1280.10">
    <property type="entry name" value="Phosphoribosylformylglycinamidine synthase subunit PurS"/>
    <property type="match status" value="1"/>
</dbReference>
<comment type="subunit">
    <text evidence="6">Part of the FGAM synthase complex composed of 1 PurL, 1 PurQ and 2 PurS subunits.</text>
</comment>
<comment type="pathway">
    <text evidence="6">Purine metabolism; IMP biosynthesis via de novo pathway; 5-amino-1-(5-phospho-D-ribosyl)imidazole from N(2)-formyl-N(1)-(5-phospho-D-ribosyl)glycinamide: step 1/2.</text>
</comment>
<keyword evidence="3 6" id="KW-0547">Nucleotide-binding</keyword>
<dbReference type="RefSeq" id="WP_170294766.1">
    <property type="nucleotide sequence ID" value="NZ_WIVE01000021.1"/>
</dbReference>
<dbReference type="HAMAP" id="MF_01926">
    <property type="entry name" value="PurS"/>
    <property type="match status" value="1"/>
</dbReference>
<evidence type="ECO:0000256" key="2">
    <source>
        <dbReference type="ARBA" id="ARBA00022598"/>
    </source>
</evidence>
<evidence type="ECO:0000256" key="3">
    <source>
        <dbReference type="ARBA" id="ARBA00022741"/>
    </source>
</evidence>
<dbReference type="GO" id="GO:0005737">
    <property type="term" value="C:cytoplasm"/>
    <property type="evidence" value="ECO:0007669"/>
    <property type="project" value="UniProtKB-SubCell"/>
</dbReference>
<dbReference type="InterPro" id="IPR036604">
    <property type="entry name" value="PurS-like_sf"/>
</dbReference>
<dbReference type="SUPFAM" id="SSF82697">
    <property type="entry name" value="PurS-like"/>
    <property type="match status" value="1"/>
</dbReference>
<gene>
    <name evidence="6 7" type="primary">purS</name>
    <name evidence="7" type="ORF">GHC57_08545</name>
</gene>
<protein>
    <recommendedName>
        <fullName evidence="6">Phosphoribosylformylglycinamidine synthase subunit PurS</fullName>
        <shortName evidence="6">FGAM synthase</shortName>
        <ecNumber evidence="6">6.3.5.3</ecNumber>
    </recommendedName>
    <alternativeName>
        <fullName evidence="6">Formylglycinamide ribonucleotide amidotransferase subunit III</fullName>
        <shortName evidence="6">FGAR amidotransferase III</shortName>
        <shortName evidence="6">FGAR-AT III</shortName>
    </alternativeName>
    <alternativeName>
        <fullName evidence="6">Phosphoribosylformylglycinamidine synthase subunit III</fullName>
    </alternativeName>
</protein>
<keyword evidence="1 6" id="KW-0963">Cytoplasm</keyword>
<dbReference type="GO" id="GO:0005524">
    <property type="term" value="F:ATP binding"/>
    <property type="evidence" value="ECO:0007669"/>
    <property type="project" value="UniProtKB-UniRule"/>
</dbReference>
<comment type="function">
    <text evidence="6">Part of the phosphoribosylformylglycinamidine synthase complex involved in the purines biosynthetic pathway. Catalyzes the ATP-dependent conversion of formylglycinamide ribonucleotide (FGAR) and glutamine to yield formylglycinamidine ribonucleotide (FGAM) and glutamate. The FGAM synthase complex is composed of three subunits. PurQ produces an ammonia molecule by converting glutamine to glutamate. PurL transfers the ammonia molecule to FGAR to form FGAM in an ATP-dependent manner. PurS interacts with PurQ and PurL and is thought to assist in the transfer of the ammonia molecule from PurQ to PurL.</text>
</comment>
<dbReference type="PANTHER" id="PTHR34696:SF1">
    <property type="entry name" value="PHOSPHORIBOSYLFORMYLGLYCINAMIDINE SYNTHASE SUBUNIT PURS"/>
    <property type="match status" value="1"/>
</dbReference>
<keyword evidence="8" id="KW-1185">Reference proteome</keyword>
<dbReference type="NCBIfam" id="NF004630">
    <property type="entry name" value="PRK05974.1"/>
    <property type="match status" value="1"/>
</dbReference>
<dbReference type="UniPathway" id="UPA00074">
    <property type="reaction ID" value="UER00128"/>
</dbReference>
<dbReference type="Pfam" id="PF02700">
    <property type="entry name" value="PurS"/>
    <property type="match status" value="1"/>
</dbReference>
<dbReference type="NCBIfam" id="TIGR00302">
    <property type="entry name" value="phosphoribosylformylglycinamidine synthase subunit PurS"/>
    <property type="match status" value="1"/>
</dbReference>
<dbReference type="GO" id="GO:0004642">
    <property type="term" value="F:phosphoribosylformylglycinamidine synthase activity"/>
    <property type="evidence" value="ECO:0007669"/>
    <property type="project" value="UniProtKB-UniRule"/>
</dbReference>
<dbReference type="EC" id="6.3.5.3" evidence="6"/>